<feature type="binding site" evidence="8">
    <location>
        <position position="186"/>
    </location>
    <ligand>
        <name>NAD(+)</name>
        <dbReference type="ChEBI" id="CHEBI:57540"/>
    </ligand>
</feature>
<keyword evidence="1 8" id="KW-0963">Cytoplasm</keyword>
<dbReference type="AlphaFoldDB" id="C7NNP1"/>
<feature type="binding site" evidence="8">
    <location>
        <begin position="154"/>
        <end position="155"/>
    </location>
    <ligand>
        <name>NAD(+)</name>
        <dbReference type="ChEBI" id="CHEBI:57540"/>
    </ligand>
</feature>
<dbReference type="GO" id="GO:0006741">
    <property type="term" value="P:NADP+ biosynthetic process"/>
    <property type="evidence" value="ECO:0007669"/>
    <property type="project" value="UniProtKB-UniRule"/>
</dbReference>
<dbReference type="Proteomes" id="UP000002071">
    <property type="component" value="Chromosome"/>
</dbReference>
<dbReference type="SUPFAM" id="SSF111331">
    <property type="entry name" value="NAD kinase/diacylglycerol kinase-like"/>
    <property type="match status" value="1"/>
</dbReference>
<feature type="binding site" evidence="8">
    <location>
        <begin position="197"/>
        <end position="202"/>
    </location>
    <ligand>
        <name>NAD(+)</name>
        <dbReference type="ChEBI" id="CHEBI:57540"/>
    </ligand>
</feature>
<dbReference type="PANTHER" id="PTHR20275">
    <property type="entry name" value="NAD KINASE"/>
    <property type="match status" value="1"/>
</dbReference>
<dbReference type="InterPro" id="IPR017437">
    <property type="entry name" value="ATP-NAD_kinase_PpnK-typ_C"/>
</dbReference>
<dbReference type="InterPro" id="IPR002504">
    <property type="entry name" value="NADK"/>
</dbReference>
<evidence type="ECO:0000256" key="6">
    <source>
        <dbReference type="ARBA" id="ARBA00022857"/>
    </source>
</evidence>
<dbReference type="GO" id="GO:0003951">
    <property type="term" value="F:NAD+ kinase activity"/>
    <property type="evidence" value="ECO:0007669"/>
    <property type="project" value="UniProtKB-UniRule"/>
</dbReference>
<dbReference type="EC" id="2.7.1.23" evidence="8"/>
<name>C7NNP1_HALUD</name>
<dbReference type="STRING" id="519442.Huta_1390"/>
<keyword evidence="3 8" id="KW-0547">Nucleotide-binding</keyword>
<dbReference type="GeneID" id="8383669"/>
<evidence type="ECO:0000256" key="5">
    <source>
        <dbReference type="ARBA" id="ARBA00022840"/>
    </source>
</evidence>
<evidence type="ECO:0000313" key="9">
    <source>
        <dbReference type="EMBL" id="ACV11566.1"/>
    </source>
</evidence>
<keyword evidence="10" id="KW-1185">Reference proteome</keyword>
<keyword evidence="7 8" id="KW-0520">NAD</keyword>
<dbReference type="eggNOG" id="arCOG01348">
    <property type="taxonomic scope" value="Archaea"/>
</dbReference>
<dbReference type="HAMAP" id="MF_00361">
    <property type="entry name" value="NAD_kinase"/>
    <property type="match status" value="1"/>
</dbReference>
<dbReference type="GO" id="GO:0005524">
    <property type="term" value="F:ATP binding"/>
    <property type="evidence" value="ECO:0007669"/>
    <property type="project" value="UniProtKB-KW"/>
</dbReference>
<keyword evidence="4 8" id="KW-0418">Kinase</keyword>
<sequence length="291" mass="30645">MELGLVGQKDNPRARSLVEAIRMDLEDEDVSIVVDEVTAAALADDRHDTYGGVATPELDPPASVSIEEIDDTDLIVSIGGDGTFLYAARGANGTPIMGVNLGEVGFLNAVSPNDAIDAIRDVVTDIQEDGETPTRDLPRLQVSGDGWELPPALNEVVIQGPQRGHGNGVGTTVRIDDALYTSGHADGVLIATPTGSTAYNLSEDGPLVHPAVPVFVVTEMAAERPMPPLVVDEDTTITVRVEDAETASIVSDGRTTEEIEPPAQITVEQADQPVHVAGPPLEFFTALGKLE</sequence>
<dbReference type="Gene3D" id="3.40.50.10330">
    <property type="entry name" value="Probable inorganic polyphosphate/atp-NAD kinase, domain 1"/>
    <property type="match status" value="1"/>
</dbReference>
<dbReference type="KEGG" id="hut:Huta_1390"/>
<evidence type="ECO:0000256" key="1">
    <source>
        <dbReference type="ARBA" id="ARBA00022490"/>
    </source>
</evidence>
<dbReference type="GO" id="GO:0005737">
    <property type="term" value="C:cytoplasm"/>
    <property type="evidence" value="ECO:0007669"/>
    <property type="project" value="UniProtKB-SubCell"/>
</dbReference>
<feature type="binding site" evidence="8">
    <location>
        <position position="184"/>
    </location>
    <ligand>
        <name>NAD(+)</name>
        <dbReference type="ChEBI" id="CHEBI:57540"/>
    </ligand>
</feature>
<dbReference type="InterPro" id="IPR017438">
    <property type="entry name" value="ATP-NAD_kinase_N"/>
</dbReference>
<keyword evidence="6 8" id="KW-0521">NADP</keyword>
<comment type="caution">
    <text evidence="8">Lacks conserved residue(s) required for the propagation of feature annotation.</text>
</comment>
<evidence type="ECO:0000256" key="3">
    <source>
        <dbReference type="ARBA" id="ARBA00022741"/>
    </source>
</evidence>
<dbReference type="Pfam" id="PF20143">
    <property type="entry name" value="NAD_kinase_C"/>
    <property type="match status" value="1"/>
</dbReference>
<dbReference type="PANTHER" id="PTHR20275:SF43">
    <property type="entry name" value="BIFUNCTIONAL NADP PHOSPHATASE_NAD KINASE"/>
    <property type="match status" value="1"/>
</dbReference>
<dbReference type="OrthoDB" id="77798at2157"/>
<evidence type="ECO:0000313" key="10">
    <source>
        <dbReference type="Proteomes" id="UP000002071"/>
    </source>
</evidence>
<evidence type="ECO:0000256" key="4">
    <source>
        <dbReference type="ARBA" id="ARBA00022777"/>
    </source>
</evidence>
<evidence type="ECO:0000256" key="2">
    <source>
        <dbReference type="ARBA" id="ARBA00022679"/>
    </source>
</evidence>
<dbReference type="HOGENOM" id="CLU_008831_0_2_2"/>
<reference evidence="9 10" key="1">
    <citation type="journal article" date="2009" name="Stand. Genomic Sci.">
        <title>Complete genome sequence of Halorhabdus utahensis type strain (AX-2).</title>
        <authorList>
            <person name="Anderson I."/>
            <person name="Tindall B.J."/>
            <person name="Pomrenke H."/>
            <person name="Goker M."/>
            <person name="Lapidus A."/>
            <person name="Nolan M."/>
            <person name="Copeland A."/>
            <person name="Glavina Del Rio T."/>
            <person name="Chen F."/>
            <person name="Tice H."/>
            <person name="Cheng J.F."/>
            <person name="Lucas S."/>
            <person name="Chertkov O."/>
            <person name="Bruce D."/>
            <person name="Brettin T."/>
            <person name="Detter J.C."/>
            <person name="Han C."/>
            <person name="Goodwin L."/>
            <person name="Land M."/>
            <person name="Hauser L."/>
            <person name="Chang Y.J."/>
            <person name="Jeffries C.D."/>
            <person name="Pitluck S."/>
            <person name="Pati A."/>
            <person name="Mavromatis K."/>
            <person name="Ivanova N."/>
            <person name="Ovchinnikova G."/>
            <person name="Chen A."/>
            <person name="Palaniappan K."/>
            <person name="Chain P."/>
            <person name="Rohde M."/>
            <person name="Bristow J."/>
            <person name="Eisen J.A."/>
            <person name="Markowitz V."/>
            <person name="Hugenholtz P."/>
            <person name="Kyrpides N.C."/>
            <person name="Klenk H.P."/>
        </authorList>
    </citation>
    <scope>NUCLEOTIDE SEQUENCE [LARGE SCALE GENOMIC DNA]</scope>
    <source>
        <strain evidence="10">DSM 12940 / JCM 11049 / AX-2</strain>
    </source>
</reference>
<dbReference type="InterPro" id="IPR016064">
    <property type="entry name" value="NAD/diacylglycerol_kinase_sf"/>
</dbReference>
<organism evidence="9 10">
    <name type="scientific">Halorhabdus utahensis (strain DSM 12940 / JCM 11049 / AX-2)</name>
    <dbReference type="NCBI Taxonomy" id="519442"/>
    <lineage>
        <taxon>Archaea</taxon>
        <taxon>Methanobacteriati</taxon>
        <taxon>Methanobacteriota</taxon>
        <taxon>Stenosarchaea group</taxon>
        <taxon>Halobacteria</taxon>
        <taxon>Halobacteriales</taxon>
        <taxon>Haloarculaceae</taxon>
        <taxon>Halorhabdus</taxon>
    </lineage>
</organism>
<proteinExistence type="inferred from homology"/>
<comment type="similarity">
    <text evidence="8">Belongs to the NAD kinase family.</text>
</comment>
<gene>
    <name evidence="8" type="primary">nadK</name>
    <name evidence="9" type="ordered locus">Huta_1390</name>
</gene>
<dbReference type="Pfam" id="PF01513">
    <property type="entry name" value="NAD_kinase"/>
    <property type="match status" value="1"/>
</dbReference>
<protein>
    <recommendedName>
        <fullName evidence="8">NAD kinase</fullName>
        <ecNumber evidence="8">2.7.1.23</ecNumber>
    </recommendedName>
    <alternativeName>
        <fullName evidence="8">ATP-dependent NAD kinase</fullName>
    </alternativeName>
</protein>
<feature type="binding site" evidence="8">
    <location>
        <begin position="81"/>
        <end position="82"/>
    </location>
    <ligand>
        <name>NAD(+)</name>
        <dbReference type="ChEBI" id="CHEBI:57540"/>
    </ligand>
</feature>
<dbReference type="RefSeq" id="WP_015789140.1">
    <property type="nucleotide sequence ID" value="NC_013158.1"/>
</dbReference>
<feature type="active site" description="Proton acceptor" evidence="8">
    <location>
        <position position="81"/>
    </location>
</feature>
<feature type="binding site" evidence="8">
    <location>
        <position position="221"/>
    </location>
    <ligand>
        <name>NAD(+)</name>
        <dbReference type="ChEBI" id="CHEBI:57540"/>
    </ligand>
</feature>
<dbReference type="EMBL" id="CP001687">
    <property type="protein sequence ID" value="ACV11566.1"/>
    <property type="molecule type" value="Genomic_DNA"/>
</dbReference>
<evidence type="ECO:0000256" key="7">
    <source>
        <dbReference type="ARBA" id="ARBA00023027"/>
    </source>
</evidence>
<dbReference type="Gene3D" id="2.60.200.30">
    <property type="entry name" value="Probable inorganic polyphosphate/atp-NAD kinase, domain 2"/>
    <property type="match status" value="1"/>
</dbReference>
<dbReference type="GO" id="GO:0019674">
    <property type="term" value="P:NAD+ metabolic process"/>
    <property type="evidence" value="ECO:0007669"/>
    <property type="project" value="InterPro"/>
</dbReference>
<keyword evidence="5 8" id="KW-0067">ATP-binding</keyword>
<comment type="subcellular location">
    <subcellularLocation>
        <location evidence="8">Cytoplasm</location>
    </subcellularLocation>
</comment>
<comment type="cofactor">
    <cofactor evidence="8">
        <name>a divalent metal cation</name>
        <dbReference type="ChEBI" id="CHEBI:60240"/>
    </cofactor>
</comment>
<comment type="catalytic activity">
    <reaction evidence="8">
        <text>NAD(+) + ATP = ADP + NADP(+) + H(+)</text>
        <dbReference type="Rhea" id="RHEA:18629"/>
        <dbReference type="ChEBI" id="CHEBI:15378"/>
        <dbReference type="ChEBI" id="CHEBI:30616"/>
        <dbReference type="ChEBI" id="CHEBI:57540"/>
        <dbReference type="ChEBI" id="CHEBI:58349"/>
        <dbReference type="ChEBI" id="CHEBI:456216"/>
        <dbReference type="EC" id="2.7.1.23"/>
    </reaction>
</comment>
<evidence type="ECO:0000256" key="8">
    <source>
        <dbReference type="HAMAP-Rule" id="MF_00361"/>
    </source>
</evidence>
<dbReference type="GO" id="GO:0046872">
    <property type="term" value="F:metal ion binding"/>
    <property type="evidence" value="ECO:0007669"/>
    <property type="project" value="UniProtKB-UniRule"/>
</dbReference>
<keyword evidence="2 8" id="KW-0808">Transferase</keyword>
<accession>C7NNP1</accession>
<comment type="function">
    <text evidence="8">Involved in the regulation of the intracellular balance of NAD and NADP, and is a key enzyme in the biosynthesis of NADP. Catalyzes specifically the phosphorylation on 2'-hydroxyl of the adenosine moiety of NAD to yield NADP.</text>
</comment>